<gene>
    <name evidence="2" type="ORF">EJ04DRAFT_512252</name>
</gene>
<evidence type="ECO:0000256" key="1">
    <source>
        <dbReference type="SAM" id="SignalP"/>
    </source>
</evidence>
<dbReference type="Gene3D" id="1.10.405.20">
    <property type="match status" value="1"/>
</dbReference>
<dbReference type="Gene3D" id="3.30.70.1990">
    <property type="match status" value="1"/>
</dbReference>
<proteinExistence type="predicted"/>
<dbReference type="EMBL" id="ML996143">
    <property type="protein sequence ID" value="KAF2734825.1"/>
    <property type="molecule type" value="Genomic_DNA"/>
</dbReference>
<sequence length="484" mass="53355">MGRRACLLPLLSSIVANVAAIDKGSFLRDDVIEKDVAIIGGGASGTYAAVRLREDYNASIVLVERDDHLSGHVNTHTIPGTNTSINYGVQSYMRYGGAEDFFRRMGVELDPRGYSPRRSTNINLDVETGKALAGFITPSSNETNAALDRWREFTKKYTRFMDPGYWDFPPPDAIPEELLLPFGEIAQKYKIEPAMIRITNIAGVGQGGVRDLMTLNMVAAFGYPVAEGVKNGFIAPLGSNSVLYQRAYDLLKNDVLLSSQIVEGERSESGVRLVVQSTDGTKKLIKAKRLLISAQPSLENMQPFDLDEAETDVYSTWARSGTLVGIAEIPCINENNSLTFLPKAVVPNNYLAVKDYPYQLRFDSTGPVGSKLFRVFWTAKDPMPVDETKKAIASTFQRAIDAGTLNTTGTCEISYKAASDHNAIIWKNDVGLIKSGFVQRLYGLQGKRATWYTGWSWTAHYSSNVWAYTDTVLPRLLKGLKAAV</sequence>
<organism evidence="2 3">
    <name type="scientific">Polyplosphaeria fusca</name>
    <dbReference type="NCBI Taxonomy" id="682080"/>
    <lineage>
        <taxon>Eukaryota</taxon>
        <taxon>Fungi</taxon>
        <taxon>Dikarya</taxon>
        <taxon>Ascomycota</taxon>
        <taxon>Pezizomycotina</taxon>
        <taxon>Dothideomycetes</taxon>
        <taxon>Pleosporomycetidae</taxon>
        <taxon>Pleosporales</taxon>
        <taxon>Tetraplosphaeriaceae</taxon>
        <taxon>Polyplosphaeria</taxon>
    </lineage>
</organism>
<evidence type="ECO:0000313" key="2">
    <source>
        <dbReference type="EMBL" id="KAF2734825.1"/>
    </source>
</evidence>
<dbReference type="Pfam" id="PF13450">
    <property type="entry name" value="NAD_binding_8"/>
    <property type="match status" value="1"/>
</dbReference>
<comment type="caution">
    <text evidence="2">The sequence shown here is derived from an EMBL/GenBank/DDBJ whole genome shotgun (WGS) entry which is preliminary data.</text>
</comment>
<feature type="signal peptide" evidence="1">
    <location>
        <begin position="1"/>
        <end position="20"/>
    </location>
</feature>
<feature type="chain" id="PRO_5040210971" evidence="1">
    <location>
        <begin position="21"/>
        <end position="484"/>
    </location>
</feature>
<keyword evidence="3" id="KW-1185">Reference proteome</keyword>
<keyword evidence="1" id="KW-0732">Signal</keyword>
<protein>
    <submittedName>
        <fullName evidence="2">FAD/NAD(P)-binding domain-containing protein</fullName>
    </submittedName>
</protein>
<dbReference type="InterPro" id="IPR036188">
    <property type="entry name" value="FAD/NAD-bd_sf"/>
</dbReference>
<dbReference type="Proteomes" id="UP000799444">
    <property type="component" value="Unassembled WGS sequence"/>
</dbReference>
<name>A0A9P4QYK2_9PLEO</name>
<accession>A0A9P4QYK2</accession>
<dbReference type="OrthoDB" id="68575at2759"/>
<dbReference type="Gene3D" id="3.50.50.60">
    <property type="entry name" value="FAD/NAD(P)-binding domain"/>
    <property type="match status" value="1"/>
</dbReference>
<reference evidence="2" key="1">
    <citation type="journal article" date="2020" name="Stud. Mycol.">
        <title>101 Dothideomycetes genomes: a test case for predicting lifestyles and emergence of pathogens.</title>
        <authorList>
            <person name="Haridas S."/>
            <person name="Albert R."/>
            <person name="Binder M."/>
            <person name="Bloem J."/>
            <person name="Labutti K."/>
            <person name="Salamov A."/>
            <person name="Andreopoulos B."/>
            <person name="Baker S."/>
            <person name="Barry K."/>
            <person name="Bills G."/>
            <person name="Bluhm B."/>
            <person name="Cannon C."/>
            <person name="Castanera R."/>
            <person name="Culley D."/>
            <person name="Daum C."/>
            <person name="Ezra D."/>
            <person name="Gonzalez J."/>
            <person name="Henrissat B."/>
            <person name="Kuo A."/>
            <person name="Liang C."/>
            <person name="Lipzen A."/>
            <person name="Lutzoni F."/>
            <person name="Magnuson J."/>
            <person name="Mondo S."/>
            <person name="Nolan M."/>
            <person name="Ohm R."/>
            <person name="Pangilinan J."/>
            <person name="Park H.-J."/>
            <person name="Ramirez L."/>
            <person name="Alfaro M."/>
            <person name="Sun H."/>
            <person name="Tritt A."/>
            <person name="Yoshinaga Y."/>
            <person name="Zwiers L.-H."/>
            <person name="Turgeon B."/>
            <person name="Goodwin S."/>
            <person name="Spatafora J."/>
            <person name="Crous P."/>
            <person name="Grigoriev I."/>
        </authorList>
    </citation>
    <scope>NUCLEOTIDE SEQUENCE</scope>
    <source>
        <strain evidence="2">CBS 125425</strain>
    </source>
</reference>
<dbReference type="SUPFAM" id="SSF51905">
    <property type="entry name" value="FAD/NAD(P)-binding domain"/>
    <property type="match status" value="1"/>
</dbReference>
<dbReference type="AlphaFoldDB" id="A0A9P4QYK2"/>
<evidence type="ECO:0000313" key="3">
    <source>
        <dbReference type="Proteomes" id="UP000799444"/>
    </source>
</evidence>